<evidence type="ECO:0000313" key="3">
    <source>
        <dbReference type="EMBL" id="CAL1284125.1"/>
    </source>
</evidence>
<name>A0AAV2AJG3_9ARAC</name>
<gene>
    <name evidence="3" type="ORF">LARSCL_LOCUS12982</name>
</gene>
<dbReference type="InterPro" id="IPR008974">
    <property type="entry name" value="TRAF-like"/>
</dbReference>
<dbReference type="PROSITE" id="PS50144">
    <property type="entry name" value="MATH"/>
    <property type="match status" value="1"/>
</dbReference>
<sequence length="392" mass="45594">MREFKFMWFIENYSYCWHENGKQIVSPTFFVEMMQQTSWYLGLYPRGSINEDFISLYLNRNSSCNRPEKIALNYELSLLDGEETILEAVEMEYEFKKGVGYGSILFVKRDEIKEKVLAKDVLKVCCRMWIGEGKVDKEVCTYARTRLGIERISFINAVGKFSLLELNQKRPFDVNSVSKEGLKLSGSVYVICEQDCEEEVVVEITSNSKKAFVIACKLYLLNSAGYETEFGKLEAKTFSSRKYTVQARIKFEKRDLLEHNLEYLKDDMLIFRCECKFSTGIEFQRIEETFYDLHFTPLLKKRLQNSASAILPPDSKNVVEDLRSIYCDQILCDIQIKTEKKILSAHKAVLSARSSVLKTMLTTNMAEKTMECIEIDDLESNIVEQFFIFFLL</sequence>
<dbReference type="Gene3D" id="2.60.210.10">
    <property type="entry name" value="Apoptosis, Tumor Necrosis Factor Receptor Associated Protein 2, Chain A"/>
    <property type="match status" value="1"/>
</dbReference>
<dbReference type="InterPro" id="IPR000210">
    <property type="entry name" value="BTB/POZ_dom"/>
</dbReference>
<keyword evidence="4" id="KW-1185">Reference proteome</keyword>
<accession>A0AAV2AJG3</accession>
<comment type="caution">
    <text evidence="3">The sequence shown here is derived from an EMBL/GenBank/DDBJ whole genome shotgun (WGS) entry which is preliminary data.</text>
</comment>
<dbReference type="PANTHER" id="PTHR26379:SF340">
    <property type="entry name" value="OS09G0338200 PROTEIN"/>
    <property type="match status" value="1"/>
</dbReference>
<dbReference type="InterPro" id="IPR002083">
    <property type="entry name" value="MATH/TRAF_dom"/>
</dbReference>
<dbReference type="PROSITE" id="PS50097">
    <property type="entry name" value="BTB"/>
    <property type="match status" value="1"/>
</dbReference>
<evidence type="ECO:0000259" key="2">
    <source>
        <dbReference type="PROSITE" id="PS50144"/>
    </source>
</evidence>
<dbReference type="Proteomes" id="UP001497382">
    <property type="component" value="Unassembled WGS sequence"/>
</dbReference>
<organism evidence="3 4">
    <name type="scientific">Larinioides sclopetarius</name>
    <dbReference type="NCBI Taxonomy" id="280406"/>
    <lineage>
        <taxon>Eukaryota</taxon>
        <taxon>Metazoa</taxon>
        <taxon>Ecdysozoa</taxon>
        <taxon>Arthropoda</taxon>
        <taxon>Chelicerata</taxon>
        <taxon>Arachnida</taxon>
        <taxon>Araneae</taxon>
        <taxon>Araneomorphae</taxon>
        <taxon>Entelegynae</taxon>
        <taxon>Araneoidea</taxon>
        <taxon>Araneidae</taxon>
        <taxon>Larinioides</taxon>
    </lineage>
</organism>
<dbReference type="Pfam" id="PF22486">
    <property type="entry name" value="MATH_2"/>
    <property type="match status" value="1"/>
</dbReference>
<dbReference type="InterPro" id="IPR045005">
    <property type="entry name" value="BPM1-6"/>
</dbReference>
<dbReference type="Gene3D" id="3.30.710.10">
    <property type="entry name" value="Potassium Channel Kv1.1, Chain A"/>
    <property type="match status" value="1"/>
</dbReference>
<evidence type="ECO:0000313" key="4">
    <source>
        <dbReference type="Proteomes" id="UP001497382"/>
    </source>
</evidence>
<dbReference type="AlphaFoldDB" id="A0AAV2AJG3"/>
<feature type="domain" description="MATH" evidence="2">
    <location>
        <begin position="3"/>
        <end position="128"/>
    </location>
</feature>
<dbReference type="Pfam" id="PF00651">
    <property type="entry name" value="BTB"/>
    <property type="match status" value="1"/>
</dbReference>
<protein>
    <submittedName>
        <fullName evidence="3">Uncharacterized protein</fullName>
    </submittedName>
</protein>
<feature type="domain" description="BTB" evidence="1">
    <location>
        <begin position="332"/>
        <end position="392"/>
    </location>
</feature>
<dbReference type="SUPFAM" id="SSF54695">
    <property type="entry name" value="POZ domain"/>
    <property type="match status" value="1"/>
</dbReference>
<dbReference type="InterPro" id="IPR011333">
    <property type="entry name" value="SKP1/BTB/POZ_sf"/>
</dbReference>
<dbReference type="PANTHER" id="PTHR26379">
    <property type="entry name" value="BTB/POZ AND MATH DOMAIN-CONTAINING PROTEIN 1"/>
    <property type="match status" value="1"/>
</dbReference>
<proteinExistence type="predicted"/>
<evidence type="ECO:0000259" key="1">
    <source>
        <dbReference type="PROSITE" id="PS50097"/>
    </source>
</evidence>
<dbReference type="GO" id="GO:0016567">
    <property type="term" value="P:protein ubiquitination"/>
    <property type="evidence" value="ECO:0007669"/>
    <property type="project" value="InterPro"/>
</dbReference>
<reference evidence="3 4" key="1">
    <citation type="submission" date="2024-04" db="EMBL/GenBank/DDBJ databases">
        <authorList>
            <person name="Rising A."/>
            <person name="Reimegard J."/>
            <person name="Sonavane S."/>
            <person name="Akerstrom W."/>
            <person name="Nylinder S."/>
            <person name="Hedman E."/>
            <person name="Kallberg Y."/>
        </authorList>
    </citation>
    <scope>NUCLEOTIDE SEQUENCE [LARGE SCALE GENOMIC DNA]</scope>
</reference>
<dbReference type="CDD" id="cd18186">
    <property type="entry name" value="BTB_POZ_ZBTB_KLHL-like"/>
    <property type="match status" value="1"/>
</dbReference>
<dbReference type="SUPFAM" id="SSF49599">
    <property type="entry name" value="TRAF domain-like"/>
    <property type="match status" value="1"/>
</dbReference>
<dbReference type="EMBL" id="CAXIEN010000176">
    <property type="protein sequence ID" value="CAL1284125.1"/>
    <property type="molecule type" value="Genomic_DNA"/>
</dbReference>